<proteinExistence type="predicted"/>
<evidence type="ECO:0000313" key="2">
    <source>
        <dbReference type="Proteomes" id="UP000228635"/>
    </source>
</evidence>
<dbReference type="Gene3D" id="2.115.10.20">
    <property type="entry name" value="Glycosyl hydrolase domain, family 43"/>
    <property type="match status" value="1"/>
</dbReference>
<evidence type="ECO:0000313" key="1">
    <source>
        <dbReference type="EMBL" id="PIT92765.1"/>
    </source>
</evidence>
<dbReference type="EMBL" id="PFBA01000010">
    <property type="protein sequence ID" value="PIT92765.1"/>
    <property type="molecule type" value="Genomic_DNA"/>
</dbReference>
<sequence>MFNKTIYLLGTVLVLSVFAAFLVSLPTADALLLGSEVLVDDFLDGVIDPSIWFEESGTWTESGGSIMASNPAWNNHIYNNVDRAAYIVKTVFFVDQVTGAGAGISLNYDSETRFGNVVYINPALNKVLFGDIQNGTFVSGSAVSLFEGQSIVSGEYTVQARVLENSATIFVTDSLGIQRQAVVSLDRQSGGTGLWGNGGANPAWRNWRLLTGTDVPPTIISHEAQQFLDLTRVNVTIERPGIVELLVSSSSDFSSPLYQQQRGSSILKKNLPDGPQTMVMFYDIPSQPGVTYYYKVSAWNVLKSLAIIETGSFVGGEKAHIKSLTSPVQNDAIRHSIAYIPETQTYVMGMQRLDEGGRPNAGELVIRTSSDGIIWSEESPIIHNRAPGQGDMTYIDGALYWFHWHGSDGNIDVMTTSDLANVADPSVWTHHDNVIQHIPGTFSDVRVYGASVLRNADGSAYQTASGDYVVYFGASDGSSAGGETIAFETTTDLTNPVAYNNRTAILHTPTASEDYSPQETASEQDSASISVPMAWYNDGTFYLTYQGWNGDRIGSVGRADEDIMLITNTHWGAGGWQQWGTMVARGGDPDFGDGALWDLYAASNPAYVFANGEARLYYYGIGSDALTTLDGDIGYTVLNPALFSDALSN</sequence>
<protein>
    <submittedName>
        <fullName evidence="1">Uncharacterized protein</fullName>
    </submittedName>
</protein>
<gene>
    <name evidence="1" type="ORF">COU08_00755</name>
</gene>
<name>A0A2M6WJ20_9BACT</name>
<comment type="caution">
    <text evidence="1">The sequence shown here is derived from an EMBL/GenBank/DDBJ whole genome shotgun (WGS) entry which is preliminary data.</text>
</comment>
<dbReference type="SUPFAM" id="SSF75005">
    <property type="entry name" value="Arabinanase/levansucrase/invertase"/>
    <property type="match status" value="1"/>
</dbReference>
<dbReference type="Proteomes" id="UP000228635">
    <property type="component" value="Unassembled WGS sequence"/>
</dbReference>
<dbReference type="AlphaFoldDB" id="A0A2M6WJ20"/>
<organism evidence="1 2">
    <name type="scientific">Candidatus Harrisonbacteria bacterium CG10_big_fil_rev_8_21_14_0_10_42_17</name>
    <dbReference type="NCBI Taxonomy" id="1974584"/>
    <lineage>
        <taxon>Bacteria</taxon>
        <taxon>Candidatus Harrisoniibacteriota</taxon>
    </lineage>
</organism>
<dbReference type="InterPro" id="IPR023296">
    <property type="entry name" value="Glyco_hydro_beta-prop_sf"/>
</dbReference>
<accession>A0A2M6WJ20</accession>
<reference evidence="2" key="1">
    <citation type="submission" date="2017-09" db="EMBL/GenBank/DDBJ databases">
        <title>Depth-based differentiation of microbial function through sediment-hosted aquifers and enrichment of novel symbionts in the deep terrestrial subsurface.</title>
        <authorList>
            <person name="Probst A.J."/>
            <person name="Ladd B."/>
            <person name="Jarett J.K."/>
            <person name="Geller-Mcgrath D.E."/>
            <person name="Sieber C.M.K."/>
            <person name="Emerson J.B."/>
            <person name="Anantharaman K."/>
            <person name="Thomas B.C."/>
            <person name="Malmstrom R."/>
            <person name="Stieglmeier M."/>
            <person name="Klingl A."/>
            <person name="Woyke T."/>
            <person name="Ryan C.M."/>
            <person name="Banfield J.F."/>
        </authorList>
    </citation>
    <scope>NUCLEOTIDE SEQUENCE [LARGE SCALE GENOMIC DNA]</scope>
</reference>